<keyword evidence="3" id="KW-1185">Reference proteome</keyword>
<evidence type="ECO:0000313" key="3">
    <source>
        <dbReference type="Proteomes" id="UP001295444"/>
    </source>
</evidence>
<accession>A0AAD1SYK1</accession>
<evidence type="ECO:0000256" key="1">
    <source>
        <dbReference type="SAM" id="MobiDB-lite"/>
    </source>
</evidence>
<evidence type="ECO:0000313" key="2">
    <source>
        <dbReference type="EMBL" id="CAH2312002.1"/>
    </source>
</evidence>
<dbReference type="AlphaFoldDB" id="A0AAD1SYK1"/>
<name>A0AAD1SYK1_PELCU</name>
<feature type="region of interest" description="Disordered" evidence="1">
    <location>
        <begin position="40"/>
        <end position="99"/>
    </location>
</feature>
<gene>
    <name evidence="2" type="ORF">PECUL_23A029238</name>
</gene>
<sequence length="188" mass="21471">MEAGVNQTSPQLSLESRLDRIFDTFWLKLARKAQGLSHIQSSAKSPLQPHQDPVSRKVARSPQKQGLIPSCRSPRQADTDPPTRLLERPTKPKHHSTVQSPRYFRARPVASNPWKVCFQRRKPHWFIFREVVKGPAPKHFEARPEFSTRAAEWKGRHRESLRPLHHPMVLTQTNATLGNYAIPAAGVD</sequence>
<proteinExistence type="predicted"/>
<organism evidence="2 3">
    <name type="scientific">Pelobates cultripes</name>
    <name type="common">Western spadefoot toad</name>
    <dbReference type="NCBI Taxonomy" id="61616"/>
    <lineage>
        <taxon>Eukaryota</taxon>
        <taxon>Metazoa</taxon>
        <taxon>Chordata</taxon>
        <taxon>Craniata</taxon>
        <taxon>Vertebrata</taxon>
        <taxon>Euteleostomi</taxon>
        <taxon>Amphibia</taxon>
        <taxon>Batrachia</taxon>
        <taxon>Anura</taxon>
        <taxon>Pelobatoidea</taxon>
        <taxon>Pelobatidae</taxon>
        <taxon>Pelobates</taxon>
    </lineage>
</organism>
<reference evidence="2" key="1">
    <citation type="submission" date="2022-03" db="EMBL/GenBank/DDBJ databases">
        <authorList>
            <person name="Alioto T."/>
            <person name="Alioto T."/>
            <person name="Gomez Garrido J."/>
        </authorList>
    </citation>
    <scope>NUCLEOTIDE SEQUENCE</scope>
</reference>
<dbReference type="EMBL" id="OW240919">
    <property type="protein sequence ID" value="CAH2312002.1"/>
    <property type="molecule type" value="Genomic_DNA"/>
</dbReference>
<dbReference type="Proteomes" id="UP001295444">
    <property type="component" value="Chromosome 08"/>
</dbReference>
<protein>
    <submittedName>
        <fullName evidence="2">Uncharacterized protein</fullName>
    </submittedName>
</protein>